<gene>
    <name evidence="2" type="primary">orf164</name>
</gene>
<dbReference type="RefSeq" id="YP_009105828.1">
    <property type="nucleotide sequence ID" value="NC_025536.1"/>
</dbReference>
<dbReference type="InterPro" id="IPR004860">
    <property type="entry name" value="LAGLIDADG_dom"/>
</dbReference>
<dbReference type="EMBL" id="KM462874">
    <property type="protein sequence ID" value="AIT94539.1"/>
    <property type="molecule type" value="Genomic_DNA"/>
</dbReference>
<dbReference type="InterPro" id="IPR027434">
    <property type="entry name" value="Homing_endonucl"/>
</dbReference>
<dbReference type="GeneID" id="22159863"/>
<keyword evidence="2" id="KW-0150">Chloroplast</keyword>
<accession>A0A097KMY8</accession>
<dbReference type="PANTHER" id="PTHR36181:SF4">
    <property type="entry name" value="LAGLIDADG ENDONUCLEASE"/>
    <property type="match status" value="1"/>
</dbReference>
<protein>
    <submittedName>
        <fullName evidence="2">Putative LAGLIDADG homing endonuclease</fullName>
    </submittedName>
</protein>
<keyword evidence="2" id="KW-0378">Hydrolase</keyword>
<feature type="domain" description="Homing endonuclease LAGLIDADG" evidence="1">
    <location>
        <begin position="16"/>
        <end position="116"/>
    </location>
</feature>
<dbReference type="EMBL" id="KM462874">
    <property type="protein sequence ID" value="AIT94545.1"/>
    <property type="molecule type" value="Genomic_DNA"/>
</dbReference>
<dbReference type="AlphaFoldDB" id="A0A097KMY8"/>
<dbReference type="InterPro" id="IPR051289">
    <property type="entry name" value="LAGLIDADG_Endonuclease"/>
</dbReference>
<evidence type="ECO:0000259" key="1">
    <source>
        <dbReference type="Pfam" id="PF00961"/>
    </source>
</evidence>
<organism evidence="2">
    <name type="scientific">Koliella corcontica</name>
    <dbReference type="NCBI Taxonomy" id="155904"/>
    <lineage>
        <taxon>Eukaryota</taxon>
        <taxon>Viridiplantae</taxon>
        <taxon>Chlorophyta</taxon>
        <taxon>core chlorophytes</taxon>
        <taxon>Trebouxiophyceae</taxon>
        <taxon>Prasiolales</taxon>
        <taxon>Koliellaceae</taxon>
        <taxon>Koliella</taxon>
    </lineage>
</organism>
<name>A0A097KMY8_9CHLO</name>
<dbReference type="SUPFAM" id="SSF55608">
    <property type="entry name" value="Homing endonucleases"/>
    <property type="match status" value="1"/>
</dbReference>
<dbReference type="Pfam" id="PF00961">
    <property type="entry name" value="LAGLIDADG_1"/>
    <property type="match status" value="1"/>
</dbReference>
<evidence type="ECO:0000313" key="2">
    <source>
        <dbReference type="EMBL" id="AIT94545.1"/>
    </source>
</evidence>
<dbReference type="RefSeq" id="YP_009105843.1">
    <property type="nucleotide sequence ID" value="NC_025536.1"/>
</dbReference>
<keyword evidence="2" id="KW-0540">Nuclease</keyword>
<proteinExistence type="predicted"/>
<keyword evidence="2" id="KW-0934">Plastid</keyword>
<keyword evidence="2" id="KW-0255">Endonuclease</keyword>
<dbReference type="GO" id="GO:0005739">
    <property type="term" value="C:mitochondrion"/>
    <property type="evidence" value="ECO:0007669"/>
    <property type="project" value="UniProtKB-ARBA"/>
</dbReference>
<geneLocation type="chloroplast" evidence="2"/>
<dbReference type="PANTHER" id="PTHR36181">
    <property type="entry name" value="INTRON-ENCODED ENDONUCLEASE AI3-RELATED"/>
    <property type="match status" value="1"/>
</dbReference>
<dbReference type="GeneID" id="22159874"/>
<dbReference type="Gene3D" id="3.10.28.10">
    <property type="entry name" value="Homing endonucleases"/>
    <property type="match status" value="1"/>
</dbReference>
<dbReference type="GO" id="GO:0004519">
    <property type="term" value="F:endonuclease activity"/>
    <property type="evidence" value="ECO:0007669"/>
    <property type="project" value="UniProtKB-KW"/>
</dbReference>
<sequence length="164" mass="19165">MNIKLRSFTLNPFWVTGFVDGEGCFCVSFNKRASLKMKLEVRPSFSLGQHERSVDTLKSLQEFFNTGGIRYDKKEGSYKYEVRDLKSLNEKIIPHFEKYQLISAKKEDFERFKIICLLMKNSKHLNRQGLMIIIENAVKMNQSGKRKYLKEDLLRICGEVEGIV</sequence>
<reference evidence="2" key="1">
    <citation type="journal article" date="2014" name="BMC Evol. Biol.">
        <title>Chloroplast phylogenomic analysis resolves deep-level relationships within the green algal class Trebouxiophyceae.</title>
        <authorList>
            <person name="Lemieux C."/>
            <person name="Otis C."/>
            <person name="Turmel M."/>
        </authorList>
    </citation>
    <scope>NUCLEOTIDE SEQUENCE</scope>
</reference>